<dbReference type="EMBL" id="PYMA01000003">
    <property type="protein sequence ID" value="PSW20863.1"/>
    <property type="molecule type" value="Genomic_DNA"/>
</dbReference>
<protein>
    <submittedName>
        <fullName evidence="1">Uncharacterized protein</fullName>
    </submittedName>
</protein>
<sequence>MLPQLGTLDSEQYKNLCCSLYDAIPVLKKHSQCVLFPYGRSSLLFAWRHIDKIFTTQQQCPYIWLLAIDSDPRLSDKQFSNEFDTQWYDSTVPAAECVVLTRISQSSTGLTHHWFCYEGQTSDKPLGTAVSALFDRYQQSNSVDLHQFYAPYNGTDSLTAEWASMYHKLFPWVGEHTQIVMSGSFMGELGAGAGIYNLLHINERYQRGHYSGNTLQLESSEVVYRGAALYSWQE</sequence>
<comment type="caution">
    <text evidence="1">The sequence shown here is derived from an EMBL/GenBank/DDBJ whole genome shotgun (WGS) entry which is preliminary data.</text>
</comment>
<evidence type="ECO:0000313" key="2">
    <source>
        <dbReference type="Proteomes" id="UP000241771"/>
    </source>
</evidence>
<evidence type="ECO:0000313" key="1">
    <source>
        <dbReference type="EMBL" id="PSW20863.1"/>
    </source>
</evidence>
<gene>
    <name evidence="1" type="ORF">C9I98_08490</name>
</gene>
<reference evidence="1 2" key="1">
    <citation type="submission" date="2018-01" db="EMBL/GenBank/DDBJ databases">
        <title>Whole genome sequencing of Histamine producing bacteria.</title>
        <authorList>
            <person name="Butler K."/>
        </authorList>
    </citation>
    <scope>NUCLEOTIDE SEQUENCE [LARGE SCALE GENOMIC DNA]</scope>
    <source>
        <strain evidence="1 2">DSM 100436</strain>
    </source>
</reference>
<keyword evidence="2" id="KW-1185">Reference proteome</keyword>
<name>A0A2T3NX34_9GAMM</name>
<proteinExistence type="predicted"/>
<dbReference type="RefSeq" id="WP_107271848.1">
    <property type="nucleotide sequence ID" value="NZ_PYMA01000003.1"/>
</dbReference>
<organism evidence="1 2">
    <name type="scientific">Photobacterium sanctipauli</name>
    <dbReference type="NCBI Taxonomy" id="1342794"/>
    <lineage>
        <taxon>Bacteria</taxon>
        <taxon>Pseudomonadati</taxon>
        <taxon>Pseudomonadota</taxon>
        <taxon>Gammaproteobacteria</taxon>
        <taxon>Vibrionales</taxon>
        <taxon>Vibrionaceae</taxon>
        <taxon>Photobacterium</taxon>
    </lineage>
</organism>
<accession>A0A2T3NX34</accession>
<dbReference type="AlphaFoldDB" id="A0A2T3NX34"/>
<dbReference type="Proteomes" id="UP000241771">
    <property type="component" value="Unassembled WGS sequence"/>
</dbReference>